<evidence type="ECO:0000313" key="1">
    <source>
        <dbReference type="EMBL" id="PXF57960.1"/>
    </source>
</evidence>
<sequence length="373" mass="42168">MKEETETYRETNDRTHTDPDAEDGEAPIESTPETEPEEPTPTSQPKASEGIFDDSVVYVTTQGSVVGATGGRITVAIKGEGLLASFPMGQLDTINIFGNIQFTTQFVARANEHGIVLNYFTQFGKYRGSFIPERNTIAEVRRRQYALGGKQALLIAQKIVQGKIRNSRTFLGRKGVTGTEKLADLEARTQAAQTMDELRGIEGEAASIYFSLLDGCLVGDWTFAKRTRRPPEDHINSLLSLTYTMMNNEVLSALRQYNLDPFLGVMHADRHGRPALALDLQEEFRPIFCDAFAIRLINQGVLTHDDFAKNNHLKDYAFKKYLGKYDDYMKEEFKHPKFGYTVSRRKAVRMQAILLRKAIVGELDEYYPLIFKR</sequence>
<protein>
    <submittedName>
        <fullName evidence="1">CRISPR-associated protein Cas1</fullName>
    </submittedName>
</protein>
<organism evidence="1 2">
    <name type="scientific">Candidatus Methanogaster sp</name>
    <dbReference type="NCBI Taxonomy" id="3386292"/>
    <lineage>
        <taxon>Archaea</taxon>
        <taxon>Methanobacteriati</taxon>
        <taxon>Methanobacteriota</taxon>
        <taxon>Stenosarchaea group</taxon>
        <taxon>Methanomicrobia</taxon>
        <taxon>Methanosarcinales</taxon>
        <taxon>ANME-2 cluster</taxon>
        <taxon>Candidatus Methanogasteraceae</taxon>
        <taxon>Candidatus Methanogaster</taxon>
    </lineage>
</organism>
<accession>A0AC61KZH9</accession>
<proteinExistence type="predicted"/>
<dbReference type="EMBL" id="PQXF01000045">
    <property type="protein sequence ID" value="PXF57960.1"/>
    <property type="molecule type" value="Genomic_DNA"/>
</dbReference>
<dbReference type="Proteomes" id="UP000248329">
    <property type="component" value="Unassembled WGS sequence"/>
</dbReference>
<comment type="caution">
    <text evidence="1">The sequence shown here is derived from an EMBL/GenBank/DDBJ whole genome shotgun (WGS) entry which is preliminary data.</text>
</comment>
<evidence type="ECO:0000313" key="2">
    <source>
        <dbReference type="Proteomes" id="UP000248329"/>
    </source>
</evidence>
<reference evidence="1" key="1">
    <citation type="submission" date="2018-01" db="EMBL/GenBank/DDBJ databases">
        <authorList>
            <person name="Krukenberg V."/>
        </authorList>
    </citation>
    <scope>NUCLEOTIDE SEQUENCE</scope>
    <source>
        <strain evidence="1">E20ANME2</strain>
    </source>
</reference>
<name>A0AC61KZH9_9EURY</name>
<gene>
    <name evidence="1" type="ORF">C4B59_14230</name>
</gene>